<dbReference type="Proteomes" id="UP000186817">
    <property type="component" value="Unassembled WGS sequence"/>
</dbReference>
<reference evidence="2 3" key="1">
    <citation type="submission" date="2016-02" db="EMBL/GenBank/DDBJ databases">
        <title>Genome analysis of coral dinoflagellate symbionts highlights evolutionary adaptations to a symbiotic lifestyle.</title>
        <authorList>
            <person name="Aranda M."/>
            <person name="Li Y."/>
            <person name="Liew Y.J."/>
            <person name="Baumgarten S."/>
            <person name="Simakov O."/>
            <person name="Wilson M."/>
            <person name="Piel J."/>
            <person name="Ashoor H."/>
            <person name="Bougouffa S."/>
            <person name="Bajic V.B."/>
            <person name="Ryu T."/>
            <person name="Ravasi T."/>
            <person name="Bayer T."/>
            <person name="Micklem G."/>
            <person name="Kim H."/>
            <person name="Bhak J."/>
            <person name="Lajeunesse T.C."/>
            <person name="Voolstra C.R."/>
        </authorList>
    </citation>
    <scope>NUCLEOTIDE SEQUENCE [LARGE SCALE GENOMIC DNA]</scope>
    <source>
        <strain evidence="2 3">CCMP2467</strain>
    </source>
</reference>
<dbReference type="AlphaFoldDB" id="A0A1Q9DR60"/>
<evidence type="ECO:0000256" key="1">
    <source>
        <dbReference type="SAM" id="MobiDB-lite"/>
    </source>
</evidence>
<name>A0A1Q9DR60_SYMMI</name>
<proteinExistence type="predicted"/>
<evidence type="ECO:0000313" key="3">
    <source>
        <dbReference type="Proteomes" id="UP000186817"/>
    </source>
</evidence>
<feature type="compositionally biased region" description="Basic and acidic residues" evidence="1">
    <location>
        <begin position="329"/>
        <end position="370"/>
    </location>
</feature>
<comment type="caution">
    <text evidence="2">The sequence shown here is derived from an EMBL/GenBank/DDBJ whole genome shotgun (WGS) entry which is preliminary data.</text>
</comment>
<sequence>MAGRRGPRKTDEDLDYQSLEDKVDEGPWHDGPLLVAWGAEEIYRTTSKSGTVGNPMCVYGAWKAARDQDEFGPAFVMLCGMLDTLLYVEGRSVLQIICSHGRNRSASLAVALSAVFSIPLWLPTFGDLHQEWWAIAKLPKEDIEDLKDLVAHRGPRRGPFMHMPRAPEVPPPGVGPSSSDQPPADVGPGAGPAPNQVHVEADYGLGRYDPSQLENYMPSLGNPAVDAVRFEVWKVAPSVLLELDGLGVDNAVANIAGHSDQGARFVRELFMVFQRENDVDLRTYRNPSAAITSAIRKEMDRMRPEIAGLPGQPGRSDRPDPRPVQPRPTYDDYDARRQEHRGGVYWDDRRDGPRPRDRRDDRRDDPMDYRDRDNAWARYRDPRDRDRDRDRDDYYDHRDDRRGYFDDRDRLSDPGHPSRPPPRWMDENLAVLGTTIAVRSWPLEIHLMSFEEVVRFGISKGFFSAQGTSSAAEKKAAVVRKQQEKVAARRRSKEAKMQKKSEKVFAKSLQTYEKGSQERARSFIDQALDDNPGWIRGLADLIRDGALQTLLKGAQGASEDVGATVADRWTGKAKTWAELPSEAKVRMLQTIGVKIPDDGVAEGTLDKFFQVQFFIDPDVQLPANCRSFAVLEQMAQDRFKAIGSSLLDKEVNPEEKELKPCYALEDGELCCHFAEEVAELPSLEGDDHWVLSDAFLPSATVYSKAKPMVSFACRTLFEATRQIDPRAKWTIVKNNNK</sequence>
<feature type="compositionally biased region" description="Low complexity" evidence="1">
    <location>
        <begin position="175"/>
        <end position="187"/>
    </location>
</feature>
<feature type="region of interest" description="Disordered" evidence="1">
    <location>
        <begin position="1"/>
        <end position="23"/>
    </location>
</feature>
<feature type="compositionally biased region" description="Basic and acidic residues" evidence="1">
    <location>
        <begin position="382"/>
        <end position="413"/>
    </location>
</feature>
<accession>A0A1Q9DR60</accession>
<protein>
    <submittedName>
        <fullName evidence="2">Uncharacterized protein</fullName>
    </submittedName>
</protein>
<feature type="region of interest" description="Disordered" evidence="1">
    <location>
        <begin position="305"/>
        <end position="370"/>
    </location>
</feature>
<gene>
    <name evidence="2" type="ORF">AK812_SmicGene20004</name>
</gene>
<dbReference type="EMBL" id="LSRX01000426">
    <property type="protein sequence ID" value="OLP97628.1"/>
    <property type="molecule type" value="Genomic_DNA"/>
</dbReference>
<dbReference type="OrthoDB" id="443513at2759"/>
<feature type="region of interest" description="Disordered" evidence="1">
    <location>
        <begin position="382"/>
        <end position="425"/>
    </location>
</feature>
<evidence type="ECO:0000313" key="2">
    <source>
        <dbReference type="EMBL" id="OLP97628.1"/>
    </source>
</evidence>
<organism evidence="2 3">
    <name type="scientific">Symbiodinium microadriaticum</name>
    <name type="common">Dinoflagellate</name>
    <name type="synonym">Zooxanthella microadriatica</name>
    <dbReference type="NCBI Taxonomy" id="2951"/>
    <lineage>
        <taxon>Eukaryota</taxon>
        <taxon>Sar</taxon>
        <taxon>Alveolata</taxon>
        <taxon>Dinophyceae</taxon>
        <taxon>Suessiales</taxon>
        <taxon>Symbiodiniaceae</taxon>
        <taxon>Symbiodinium</taxon>
    </lineage>
</organism>
<feature type="region of interest" description="Disordered" evidence="1">
    <location>
        <begin position="156"/>
        <end position="197"/>
    </location>
</feature>
<keyword evidence="3" id="KW-1185">Reference proteome</keyword>